<dbReference type="AlphaFoldDB" id="A0A3A1YBL4"/>
<gene>
    <name evidence="2" type="ORF">CJP74_01815</name>
</gene>
<comment type="caution">
    <text evidence="2">The sequence shown here is derived from an EMBL/GenBank/DDBJ whole genome shotgun (WGS) entry which is preliminary data.</text>
</comment>
<feature type="chain" id="PRO_5017438282" evidence="1">
    <location>
        <begin position="21"/>
        <end position="219"/>
    </location>
</feature>
<evidence type="ECO:0000313" key="2">
    <source>
        <dbReference type="EMBL" id="RIY33487.1"/>
    </source>
</evidence>
<sequence>MRHKFILTLSLALASVTAMASTSVDKLSQTQLEKHYHTLVQSNEASIHKIKSFLLAFNEFSAGKQITPGEFVQYVSGSFLAELNKNFGITANSYTQDPQVSNFVDLAQTCNELFRRNSALLKDDDTCSFVAAIYLTAGYDANALQSMALLGTLQTLEINAKQGTPLDPRQQALVQAKDKLRDYNLGFTLRLPQESYFLNPETREQIYNLYHVRLVGQGE</sequence>
<feature type="signal peptide" evidence="1">
    <location>
        <begin position="1"/>
        <end position="20"/>
    </location>
</feature>
<reference evidence="2 3" key="1">
    <citation type="submission" date="2017-08" db="EMBL/GenBank/DDBJ databases">
        <title>Reclassification of Bisgaard taxon 37 and 44.</title>
        <authorList>
            <person name="Christensen H."/>
        </authorList>
    </citation>
    <scope>NUCLEOTIDE SEQUENCE [LARGE SCALE GENOMIC DNA]</scope>
    <source>
        <strain evidence="2 3">B96_4</strain>
    </source>
</reference>
<proteinExistence type="predicted"/>
<keyword evidence="1" id="KW-0732">Signal</keyword>
<accession>A0A3A1YBL4</accession>
<dbReference type="EMBL" id="NRJH01000014">
    <property type="protein sequence ID" value="RIY33487.1"/>
    <property type="molecule type" value="Genomic_DNA"/>
</dbReference>
<dbReference type="OrthoDB" id="5691307at2"/>
<evidence type="ECO:0000313" key="3">
    <source>
        <dbReference type="Proteomes" id="UP000266258"/>
    </source>
</evidence>
<evidence type="ECO:0000256" key="1">
    <source>
        <dbReference type="SAM" id="SignalP"/>
    </source>
</evidence>
<dbReference type="Proteomes" id="UP000266258">
    <property type="component" value="Unassembled WGS sequence"/>
</dbReference>
<organism evidence="2 3">
    <name type="scientific">Psittacicella melopsittaci</name>
    <dbReference type="NCBI Taxonomy" id="2028576"/>
    <lineage>
        <taxon>Bacteria</taxon>
        <taxon>Pseudomonadati</taxon>
        <taxon>Pseudomonadota</taxon>
        <taxon>Gammaproteobacteria</taxon>
        <taxon>Pasteurellales</taxon>
        <taxon>Psittacicellaceae</taxon>
        <taxon>Psittacicella</taxon>
    </lineage>
</organism>
<name>A0A3A1YBL4_9GAMM</name>
<protein>
    <submittedName>
        <fullName evidence="2">Uncharacterized protein</fullName>
    </submittedName>
</protein>
<keyword evidence="3" id="KW-1185">Reference proteome</keyword>
<dbReference type="RefSeq" id="WP_119496572.1">
    <property type="nucleotide sequence ID" value="NZ_NRJH01000014.1"/>
</dbReference>